<dbReference type="PIRSF" id="PIRSF033091">
    <property type="entry name" value="Pesterase_YhaO"/>
    <property type="match status" value="1"/>
</dbReference>
<dbReference type="STRING" id="157733.AB986_19195"/>
<evidence type="ECO:0000313" key="4">
    <source>
        <dbReference type="Proteomes" id="UP000035996"/>
    </source>
</evidence>
<keyword evidence="1" id="KW-0378">Hydrolase</keyword>
<dbReference type="InterPro" id="IPR004843">
    <property type="entry name" value="Calcineurin-like_PHP"/>
</dbReference>
<dbReference type="OrthoDB" id="9773856at2"/>
<protein>
    <recommendedName>
        <fullName evidence="2">Calcineurin-like phosphoesterase domain-containing protein</fullName>
    </recommendedName>
</protein>
<organism evidence="3 4">
    <name type="scientific">Guptibacillus hwajinpoensis</name>
    <dbReference type="NCBI Taxonomy" id="208199"/>
    <lineage>
        <taxon>Bacteria</taxon>
        <taxon>Bacillati</taxon>
        <taxon>Bacillota</taxon>
        <taxon>Bacilli</taxon>
        <taxon>Bacillales</taxon>
        <taxon>Guptibacillaceae</taxon>
        <taxon>Guptibacillus</taxon>
    </lineage>
</organism>
<dbReference type="GO" id="GO:0016787">
    <property type="term" value="F:hydrolase activity"/>
    <property type="evidence" value="ECO:0007669"/>
    <property type="project" value="UniProtKB-KW"/>
</dbReference>
<dbReference type="RefSeq" id="WP_048313224.1">
    <property type="nucleotide sequence ID" value="NZ_CP119526.1"/>
</dbReference>
<reference evidence="3" key="1">
    <citation type="submission" date="2015-06" db="EMBL/GenBank/DDBJ databases">
        <authorList>
            <person name="Liu B."/>
            <person name="Wang J."/>
            <person name="Zhu Y."/>
            <person name="Liu G."/>
            <person name="Chen Q."/>
            <person name="Zheng C."/>
            <person name="Che J."/>
            <person name="Ge C."/>
            <person name="Shi H."/>
            <person name="Pan Z."/>
            <person name="Liu X."/>
        </authorList>
    </citation>
    <scope>NUCLEOTIDE SEQUENCE [LARGE SCALE GENOMIC DNA]</scope>
    <source>
        <strain evidence="3">DSM 16346</strain>
    </source>
</reference>
<dbReference type="CDD" id="cd00840">
    <property type="entry name" value="MPP_Mre11_N"/>
    <property type="match status" value="1"/>
</dbReference>
<evidence type="ECO:0000313" key="3">
    <source>
        <dbReference type="EMBL" id="KMM36244.1"/>
    </source>
</evidence>
<dbReference type="EMBL" id="LELK01000009">
    <property type="protein sequence ID" value="KMM36244.1"/>
    <property type="molecule type" value="Genomic_DNA"/>
</dbReference>
<dbReference type="Gene3D" id="3.60.21.10">
    <property type="match status" value="1"/>
</dbReference>
<feature type="domain" description="Calcineurin-like phosphoesterase" evidence="2">
    <location>
        <begin position="5"/>
        <end position="201"/>
    </location>
</feature>
<evidence type="ECO:0000256" key="1">
    <source>
        <dbReference type="ARBA" id="ARBA00022801"/>
    </source>
</evidence>
<proteinExistence type="predicted"/>
<dbReference type="PANTHER" id="PTHR30337">
    <property type="entry name" value="COMPONENT OF ATP-DEPENDENT DSDNA EXONUCLEASE"/>
    <property type="match status" value="1"/>
</dbReference>
<dbReference type="PATRIC" id="fig|157733.3.peg.1793"/>
<accession>A0A0J6CVY2</accession>
<dbReference type="InterPro" id="IPR041796">
    <property type="entry name" value="Mre11_N"/>
</dbReference>
<dbReference type="InterPro" id="IPR014576">
    <property type="entry name" value="Pesterase_YhaO"/>
</dbReference>
<dbReference type="InterPro" id="IPR029052">
    <property type="entry name" value="Metallo-depent_PP-like"/>
</dbReference>
<dbReference type="Proteomes" id="UP000035996">
    <property type="component" value="Unassembled WGS sequence"/>
</dbReference>
<dbReference type="PANTHER" id="PTHR30337:SF7">
    <property type="entry name" value="PHOSPHOESTERASE"/>
    <property type="match status" value="1"/>
</dbReference>
<dbReference type="AlphaFoldDB" id="A0A0J6CVY2"/>
<keyword evidence="4" id="KW-1185">Reference proteome</keyword>
<name>A0A0J6CVY2_9BACL</name>
<gene>
    <name evidence="3" type="ORF">AB986_19195</name>
</gene>
<dbReference type="SUPFAM" id="SSF56300">
    <property type="entry name" value="Metallo-dependent phosphatases"/>
    <property type="match status" value="1"/>
</dbReference>
<dbReference type="Pfam" id="PF00149">
    <property type="entry name" value="Metallophos"/>
    <property type="match status" value="1"/>
</dbReference>
<evidence type="ECO:0000259" key="2">
    <source>
        <dbReference type="Pfam" id="PF00149"/>
    </source>
</evidence>
<comment type="caution">
    <text evidence="3">The sequence shown here is derived from an EMBL/GenBank/DDBJ whole genome shotgun (WGS) entry which is preliminary data.</text>
</comment>
<dbReference type="InterPro" id="IPR050535">
    <property type="entry name" value="DNA_Repair-Maintenance_Comp"/>
</dbReference>
<sequence length="414" mass="47554">MRPISFLHCADLHLDRPFSGANRLPNSIHEFVRDSAYRSLRRIVDLAISNKVDFVLFAGDLFDTSYRSLKAQMTLLIELQRLHNAGIHSYLSHGNHDALDGEWVSLTWPESSYFFPSNVEAIPFEQDGKRLAYIHAFSYPSRHVNEKMVDRYSRVEEDVYQIGMLHGNLEGQTEHSSYAPFSLSELVEKDFDYWALGHIHKRAHLLEEPPVIYPGNIQGAHRKETGAKGCYLVTLSEASPSTSFHQTSDVTWHRPTIDLGAFETMQDLLHACEDLLNQDLFASGGHLIEIELTGISHLHTQLLQEDQLEDLLLALQLNREMEDNHFVWPYKFSLKSKPSWDRQVLEQQEGFIKDILVTSDDYKENDLQEALAPLFEHRRARKALETIDDQDQLVKEAEELLLSYLVENNGGDIK</sequence>